<dbReference type="Pfam" id="PF01048">
    <property type="entry name" value="PNP_UDP_1"/>
    <property type="match status" value="1"/>
</dbReference>
<dbReference type="PROSITE" id="PS50110">
    <property type="entry name" value="RESPONSE_REGULATORY"/>
    <property type="match status" value="1"/>
</dbReference>
<dbReference type="SUPFAM" id="SSF53167">
    <property type="entry name" value="Purine and uridine phosphorylases"/>
    <property type="match status" value="1"/>
</dbReference>
<dbReference type="Gene3D" id="3.40.50.2300">
    <property type="match status" value="1"/>
</dbReference>
<feature type="domain" description="Response regulatory" evidence="2">
    <location>
        <begin position="2"/>
        <end position="129"/>
    </location>
</feature>
<dbReference type="EMBL" id="CP001195">
    <property type="protein sequence ID" value="ACI59534.1"/>
    <property type="molecule type" value="Genomic_DNA"/>
</dbReference>
<protein>
    <submittedName>
        <fullName evidence="3">Response regulator receiver protein</fullName>
    </submittedName>
</protein>
<proteinExistence type="predicted"/>
<evidence type="ECO:0000313" key="3">
    <source>
        <dbReference type="EMBL" id="ACI59534.1"/>
    </source>
</evidence>
<dbReference type="InterPro" id="IPR000845">
    <property type="entry name" value="Nucleoside_phosphorylase_d"/>
</dbReference>
<evidence type="ECO:0000313" key="4">
    <source>
        <dbReference type="Proteomes" id="UP000008330"/>
    </source>
</evidence>
<dbReference type="SUPFAM" id="SSF52172">
    <property type="entry name" value="CheY-like"/>
    <property type="match status" value="1"/>
</dbReference>
<dbReference type="RefSeq" id="WP_012559801.1">
    <property type="nucleotide sequence ID" value="NC_011370.1"/>
</dbReference>
<dbReference type="KEGG" id="rlt:Rleg2_6154"/>
<name>A0ABF7QYX4_RHILW</name>
<dbReference type="InterPro" id="IPR011006">
    <property type="entry name" value="CheY-like_superfamily"/>
</dbReference>
<reference evidence="3 4" key="1">
    <citation type="journal article" date="2010" name="Stand. Genomic Sci.">
        <title>Complete genome sequence of Rhizobium leguminosarum bv trifolii strain WSM2304, an effective microsymbiont of the South American clover Trifolium polymorphum.</title>
        <authorList>
            <person name="Reeve W."/>
            <person name="O'Hara G."/>
            <person name="Chain P."/>
            <person name="Ardley J."/>
            <person name="Brau L."/>
            <person name="Nandesena K."/>
            <person name="Tiwari R."/>
            <person name="Malfatti S."/>
            <person name="Kiss H."/>
            <person name="Lapidus A."/>
            <person name="Copeland A."/>
            <person name="Nolan M."/>
            <person name="Land M."/>
            <person name="Ivanova N."/>
            <person name="Mavromatis K."/>
            <person name="Markowitz V."/>
            <person name="Kyrpides N."/>
            <person name="Melino V."/>
            <person name="Denton M."/>
            <person name="Yates R."/>
            <person name="Howieson J."/>
        </authorList>
    </citation>
    <scope>NUCLEOTIDE SEQUENCE [LARGE SCALE GENOMIC DNA]</scope>
    <source>
        <strain evidence="3 4">WSM2304</strain>
    </source>
</reference>
<sequence length="414" mass="45004">MRILIVDDENAKVVEICGVLREANIEDESITVSTTAAAALKELKGSYFDLLIIDMYLPNRVGEAPNLSGGVDLLKRINRGNDVQLPEHIVGLTSNLEALAASEEDFAAKSWFVEEVGPSKTTWKLRLMEKIQYLKAREEYQNTQSKSEVISTARPECEILFVCALLDPELTALHAVSGCKWEVLTFPGDPAIYWSTKMQFGDRTVSAICMCLPQMGLVSAGVTTAKAITLFKPKLVVMTGICAGRRGDCNLGDAIGANLTWDYGSGKFTEVDGEVIFEPAPFHAAASARVVGVLTELSNDKALLEELYKNSPGYRPAAVPTFYVAPLASGAAVQNHKEFFSGVVTQQRKMLGVDMEAFAVAWACHEALEPQPNWLVIKSVVDFADGTKDSKIQAFGSYISGALAVAAIDRLLNR</sequence>
<evidence type="ECO:0000259" key="2">
    <source>
        <dbReference type="PROSITE" id="PS50110"/>
    </source>
</evidence>
<accession>A0ABF7QYX4</accession>
<geneLocation type="plasmid" evidence="3 4">
    <name>pRLG203</name>
</geneLocation>
<dbReference type="PANTHER" id="PTHR46832:SF1">
    <property type="entry name" value="5'-METHYLTHIOADENOSINE_S-ADENOSYLHOMOCYSTEINE NUCLEOSIDASE"/>
    <property type="match status" value="1"/>
</dbReference>
<dbReference type="SMART" id="SM00448">
    <property type="entry name" value="REC"/>
    <property type="match status" value="1"/>
</dbReference>
<organism evidence="3 4">
    <name type="scientific">Rhizobium leguminosarum bv. trifolii (strain WSM2304)</name>
    <dbReference type="NCBI Taxonomy" id="395492"/>
    <lineage>
        <taxon>Bacteria</taxon>
        <taxon>Pseudomonadati</taxon>
        <taxon>Pseudomonadota</taxon>
        <taxon>Alphaproteobacteria</taxon>
        <taxon>Hyphomicrobiales</taxon>
        <taxon>Rhizobiaceae</taxon>
        <taxon>Rhizobium/Agrobacterium group</taxon>
        <taxon>Rhizobium</taxon>
    </lineage>
</organism>
<keyword evidence="4" id="KW-1185">Reference proteome</keyword>
<dbReference type="Gene3D" id="3.40.50.1580">
    <property type="entry name" value="Nucleoside phosphorylase domain"/>
    <property type="match status" value="1"/>
</dbReference>
<evidence type="ECO:0000256" key="1">
    <source>
        <dbReference type="PROSITE-ProRule" id="PRU00169"/>
    </source>
</evidence>
<dbReference type="AlphaFoldDB" id="A0ABF7QYX4"/>
<keyword evidence="1" id="KW-0597">Phosphoprotein</keyword>
<dbReference type="InterPro" id="IPR001789">
    <property type="entry name" value="Sig_transdc_resp-reg_receiver"/>
</dbReference>
<keyword evidence="3" id="KW-0614">Plasmid</keyword>
<feature type="modified residue" description="4-aspartylphosphate" evidence="1">
    <location>
        <position position="54"/>
    </location>
</feature>
<dbReference type="InterPro" id="IPR035994">
    <property type="entry name" value="Nucleoside_phosphorylase_sf"/>
</dbReference>
<gene>
    <name evidence="3" type="ordered locus">Rleg2_6154</name>
</gene>
<dbReference type="Proteomes" id="UP000008330">
    <property type="component" value="Plasmid pRLG203"/>
</dbReference>
<dbReference type="PANTHER" id="PTHR46832">
    <property type="entry name" value="5'-METHYLTHIOADENOSINE/S-ADENOSYLHOMOCYSTEINE NUCLEOSIDASE"/>
    <property type="match status" value="1"/>
</dbReference>